<dbReference type="Proteomes" id="UP000307808">
    <property type="component" value="Unassembled WGS sequence"/>
</dbReference>
<dbReference type="EMBL" id="SZPY01000001">
    <property type="protein sequence ID" value="TKI64027.1"/>
    <property type="molecule type" value="Genomic_DNA"/>
</dbReference>
<proteinExistence type="predicted"/>
<gene>
    <name evidence="1" type="ORF">FC770_02285</name>
</gene>
<evidence type="ECO:0000313" key="1">
    <source>
        <dbReference type="EMBL" id="TKI64027.1"/>
    </source>
</evidence>
<comment type="caution">
    <text evidence="1">The sequence shown here is derived from an EMBL/GenBank/DDBJ whole genome shotgun (WGS) entry which is preliminary data.</text>
</comment>
<keyword evidence="2" id="KW-1185">Reference proteome</keyword>
<dbReference type="OrthoDB" id="10005157at2"/>
<protein>
    <submittedName>
        <fullName evidence="1">Uncharacterized protein</fullName>
    </submittedName>
</protein>
<accession>A0A4U2YRI3</accession>
<dbReference type="RefSeq" id="WP_137064491.1">
    <property type="nucleotide sequence ID" value="NZ_CP040748.1"/>
</dbReference>
<sequence>MSGPGGPVIQVDPQVVARARKECADAADDFDAVRTGVTKDASLLREGAGQFADVVREGTQVYEASWMIVTDVARTSADTIATNMGSLTLDLSEMDAKFI</sequence>
<organism evidence="1 2">
    <name type="scientific">Nocardioides jishulii</name>
    <dbReference type="NCBI Taxonomy" id="2575440"/>
    <lineage>
        <taxon>Bacteria</taxon>
        <taxon>Bacillati</taxon>
        <taxon>Actinomycetota</taxon>
        <taxon>Actinomycetes</taxon>
        <taxon>Propionibacteriales</taxon>
        <taxon>Nocardioidaceae</taxon>
        <taxon>Nocardioides</taxon>
    </lineage>
</organism>
<reference evidence="1 2" key="1">
    <citation type="submission" date="2019-04" db="EMBL/GenBank/DDBJ databases">
        <authorList>
            <person name="Dong K."/>
        </authorList>
    </citation>
    <scope>NUCLEOTIDE SEQUENCE [LARGE SCALE GENOMIC DNA]</scope>
    <source>
        <strain evidence="2">dk3543</strain>
    </source>
</reference>
<dbReference type="AlphaFoldDB" id="A0A4U2YRI3"/>
<name>A0A4U2YRI3_9ACTN</name>
<evidence type="ECO:0000313" key="2">
    <source>
        <dbReference type="Proteomes" id="UP000307808"/>
    </source>
</evidence>